<accession>A0ABW2J9Z0</accession>
<sequence>MSTSLIQEVESALYLARYEPTGERADQLRARLRERIEEFIEPASRYVDALPDNRARDVATSTVTYAGRLVTMAGPFDPVAELRLLAGSAEAVSVYAAPRDRTPRMRE</sequence>
<gene>
    <name evidence="1" type="ORF">ACFQVC_00895</name>
</gene>
<comment type="caution">
    <text evidence="1">The sequence shown here is derived from an EMBL/GenBank/DDBJ whole genome shotgun (WGS) entry which is preliminary data.</text>
</comment>
<name>A0ABW2J9Z0_9ACTN</name>
<dbReference type="Pfam" id="PF19979">
    <property type="entry name" value="DUF6415"/>
    <property type="match status" value="1"/>
</dbReference>
<dbReference type="RefSeq" id="WP_381825310.1">
    <property type="nucleotide sequence ID" value="NZ_JBHTCF010000001.1"/>
</dbReference>
<keyword evidence="2" id="KW-1185">Reference proteome</keyword>
<reference evidence="2" key="1">
    <citation type="journal article" date="2019" name="Int. J. Syst. Evol. Microbiol.">
        <title>The Global Catalogue of Microorganisms (GCM) 10K type strain sequencing project: providing services to taxonomists for standard genome sequencing and annotation.</title>
        <authorList>
            <consortium name="The Broad Institute Genomics Platform"/>
            <consortium name="The Broad Institute Genome Sequencing Center for Infectious Disease"/>
            <person name="Wu L."/>
            <person name="Ma J."/>
        </authorList>
    </citation>
    <scope>NUCLEOTIDE SEQUENCE [LARGE SCALE GENOMIC DNA]</scope>
    <source>
        <strain evidence="2">SYNS20</strain>
    </source>
</reference>
<evidence type="ECO:0000313" key="1">
    <source>
        <dbReference type="EMBL" id="MFC7302771.1"/>
    </source>
</evidence>
<evidence type="ECO:0000313" key="2">
    <source>
        <dbReference type="Proteomes" id="UP001596523"/>
    </source>
</evidence>
<protein>
    <submittedName>
        <fullName evidence="1">DUF6415 family natural product biosynthesis protein</fullName>
    </submittedName>
</protein>
<dbReference type="EMBL" id="JBHTCF010000001">
    <property type="protein sequence ID" value="MFC7302771.1"/>
    <property type="molecule type" value="Genomic_DNA"/>
</dbReference>
<proteinExistence type="predicted"/>
<dbReference type="Proteomes" id="UP001596523">
    <property type="component" value="Unassembled WGS sequence"/>
</dbReference>
<organism evidence="1 2">
    <name type="scientific">Streptomyces monticola</name>
    <dbReference type="NCBI Taxonomy" id="2666263"/>
    <lineage>
        <taxon>Bacteria</taxon>
        <taxon>Bacillati</taxon>
        <taxon>Actinomycetota</taxon>
        <taxon>Actinomycetes</taxon>
        <taxon>Kitasatosporales</taxon>
        <taxon>Streptomycetaceae</taxon>
        <taxon>Streptomyces</taxon>
    </lineage>
</organism>
<dbReference type="InterPro" id="IPR046300">
    <property type="entry name" value="DUF6415"/>
</dbReference>